<keyword evidence="5 6" id="KW-0472">Membrane</keyword>
<dbReference type="Proteomes" id="UP000476820">
    <property type="component" value="Unassembled WGS sequence"/>
</dbReference>
<comment type="caution">
    <text evidence="7">The sequence shown here is derived from an EMBL/GenBank/DDBJ whole genome shotgun (WGS) entry which is preliminary data.</text>
</comment>
<protein>
    <submittedName>
        <fullName evidence="7">O-unit flippase</fullName>
    </submittedName>
</protein>
<evidence type="ECO:0000256" key="2">
    <source>
        <dbReference type="ARBA" id="ARBA00022475"/>
    </source>
</evidence>
<proteinExistence type="predicted"/>
<evidence type="ECO:0000256" key="1">
    <source>
        <dbReference type="ARBA" id="ARBA00004651"/>
    </source>
</evidence>
<dbReference type="OrthoDB" id="8609648at2"/>
<comment type="subcellular location">
    <subcellularLocation>
        <location evidence="1">Cell membrane</location>
        <topology evidence="1">Multi-pass membrane protein</topology>
    </subcellularLocation>
</comment>
<reference evidence="7 8" key="1">
    <citation type="submission" date="2019-04" db="EMBL/GenBank/DDBJ databases">
        <title>Genome sequencing of Clostridium botulinum Groups I-IV and Clostridium butyricum.</title>
        <authorList>
            <person name="Brunt J."/>
            <person name="Van Vliet A.H.M."/>
            <person name="Stringer S.C."/>
            <person name="Carter A.T."/>
            <person name="Peck M.W."/>
        </authorList>
    </citation>
    <scope>NUCLEOTIDE SEQUENCE [LARGE SCALE GENOMIC DNA]</scope>
    <source>
        <strain evidence="7 8">1605</strain>
    </source>
</reference>
<keyword evidence="4 6" id="KW-1133">Transmembrane helix</keyword>
<keyword evidence="3 6" id="KW-0812">Transmembrane</keyword>
<dbReference type="EMBL" id="SWOV01000037">
    <property type="protein sequence ID" value="NFF88696.1"/>
    <property type="molecule type" value="Genomic_DNA"/>
</dbReference>
<name>A0A0M1M2G3_CLOBO</name>
<feature type="transmembrane region" description="Helical" evidence="6">
    <location>
        <begin position="125"/>
        <end position="149"/>
    </location>
</feature>
<dbReference type="AlphaFoldDB" id="A0A0M1M2G3"/>
<sequence>MSKKKATINVFVSAITYVLSFIPLFIVRKIFLDTLGSQLLGISSLYTNIIGYLSLAEMGVGTAITFALYKPFRYDSREIIKGYLDYYKRFYRIIGIIVFILAILLLPFLKVFIIDDINMFEARVYFLLFIINTIITYIFSYKLCLLTVAEEGYKISIGTTLSKLIISFIQCIILKIYLSFYMYIITEIIINLLYYIIINKYIDTRYPWLLHKKGKIGTEEKAILSKNIKALFIHKIGGVAVFGTDNILISSFINLDILARYNSYYLIIKAFQGIITTSMESITPSIGNLIAEDMVEELYEVYKRVFFITFWISSFVCIASFNTITQFIKLWLGTYQTLDRLTVSIIIINMYFQLMRIPIDNFKNGAGIFYQDRYAPIAEIIVNLIFSIFLINIIGLPGVFIGTLISNITVIFWAKPLVTYKYVFHRKLIDFFKLYFKYLLIGMIPLILTSNLTSALQKSNSIIAFIINCSINILVINLFYLIIFWRSEEFNYFKFILIKIFYKLKTYIIIRLMNIR</sequence>
<feature type="transmembrane region" description="Helical" evidence="6">
    <location>
        <begin position="7"/>
        <end position="26"/>
    </location>
</feature>
<gene>
    <name evidence="7" type="ORF">FC774_12595</name>
</gene>
<dbReference type="GO" id="GO:0005886">
    <property type="term" value="C:plasma membrane"/>
    <property type="evidence" value="ECO:0007669"/>
    <property type="project" value="UniProtKB-SubCell"/>
</dbReference>
<evidence type="ECO:0000256" key="3">
    <source>
        <dbReference type="ARBA" id="ARBA00022692"/>
    </source>
</evidence>
<dbReference type="RefSeq" id="WP_053532514.1">
    <property type="nucleotide sequence ID" value="NZ_LFPA01000150.1"/>
</dbReference>
<dbReference type="PANTHER" id="PTHR30250">
    <property type="entry name" value="PST FAMILY PREDICTED COLANIC ACID TRANSPORTER"/>
    <property type="match status" value="1"/>
</dbReference>
<feature type="transmembrane region" description="Helical" evidence="6">
    <location>
        <begin position="46"/>
        <end position="69"/>
    </location>
</feature>
<dbReference type="InterPro" id="IPR050833">
    <property type="entry name" value="Poly_Biosynth_Transport"/>
</dbReference>
<feature type="transmembrane region" description="Helical" evidence="6">
    <location>
        <begin position="184"/>
        <end position="202"/>
    </location>
</feature>
<evidence type="ECO:0000256" key="6">
    <source>
        <dbReference type="SAM" id="Phobius"/>
    </source>
</evidence>
<evidence type="ECO:0000256" key="4">
    <source>
        <dbReference type="ARBA" id="ARBA00022989"/>
    </source>
</evidence>
<feature type="transmembrane region" description="Helical" evidence="6">
    <location>
        <begin position="462"/>
        <end position="485"/>
    </location>
</feature>
<evidence type="ECO:0000313" key="7">
    <source>
        <dbReference type="EMBL" id="NFF88696.1"/>
    </source>
</evidence>
<evidence type="ECO:0000313" key="8">
    <source>
        <dbReference type="Proteomes" id="UP000476820"/>
    </source>
</evidence>
<feature type="transmembrane region" description="Helical" evidence="6">
    <location>
        <begin position="305"/>
        <end position="324"/>
    </location>
</feature>
<evidence type="ECO:0000256" key="5">
    <source>
        <dbReference type="ARBA" id="ARBA00023136"/>
    </source>
</evidence>
<keyword evidence="2" id="KW-1003">Cell membrane</keyword>
<accession>A0A0M1M2G3</accession>
<feature type="transmembrane region" description="Helical" evidence="6">
    <location>
        <begin position="400"/>
        <end position="423"/>
    </location>
</feature>
<feature type="transmembrane region" description="Helical" evidence="6">
    <location>
        <begin position="90"/>
        <end position="113"/>
    </location>
</feature>
<dbReference type="PANTHER" id="PTHR30250:SF26">
    <property type="entry name" value="PSMA PROTEIN"/>
    <property type="match status" value="1"/>
</dbReference>
<organism evidence="7 8">
    <name type="scientific">Clostridium botulinum</name>
    <dbReference type="NCBI Taxonomy" id="1491"/>
    <lineage>
        <taxon>Bacteria</taxon>
        <taxon>Bacillati</taxon>
        <taxon>Bacillota</taxon>
        <taxon>Clostridia</taxon>
        <taxon>Eubacteriales</taxon>
        <taxon>Clostridiaceae</taxon>
        <taxon>Clostridium</taxon>
    </lineage>
</organism>
<feature type="transmembrane region" description="Helical" evidence="6">
    <location>
        <begin position="435"/>
        <end position="456"/>
    </location>
</feature>